<keyword evidence="3" id="KW-0653">Protein transport</keyword>
<dbReference type="PANTHER" id="PTHR13803:SF4">
    <property type="entry name" value="SECRETORY 24CD, ISOFORM C"/>
    <property type="match status" value="1"/>
</dbReference>
<dbReference type="SUPFAM" id="SSF82919">
    <property type="entry name" value="Zn-finger domain of Sec23/24"/>
    <property type="match status" value="1"/>
</dbReference>
<keyword evidence="2" id="KW-0813">Transport</keyword>
<feature type="domain" description="Gelsolin-like" evidence="5">
    <location>
        <begin position="662"/>
        <end position="735"/>
    </location>
</feature>
<dbReference type="Gene3D" id="2.30.30.380">
    <property type="entry name" value="Zn-finger domain of Sec23/24"/>
    <property type="match status" value="1"/>
</dbReference>
<gene>
    <name evidence="10" type="ORF">BCR36DRAFT_301198</name>
</gene>
<dbReference type="SUPFAM" id="SSF53300">
    <property type="entry name" value="vWA-like"/>
    <property type="match status" value="1"/>
</dbReference>
<dbReference type="AlphaFoldDB" id="A0A1Y1V0P0"/>
<dbReference type="STRING" id="1754191.A0A1Y1V0P0"/>
<evidence type="ECO:0000259" key="6">
    <source>
        <dbReference type="Pfam" id="PF04810"/>
    </source>
</evidence>
<evidence type="ECO:0000259" key="9">
    <source>
        <dbReference type="Pfam" id="PF08033"/>
    </source>
</evidence>
<dbReference type="Gene3D" id="3.40.20.10">
    <property type="entry name" value="Severin"/>
    <property type="match status" value="1"/>
</dbReference>
<feature type="domain" description="Sec23/Sec24 trunk" evidence="7">
    <location>
        <begin position="199"/>
        <end position="433"/>
    </location>
</feature>
<protein>
    <submittedName>
        <fullName evidence="10">Uncharacterized protein</fullName>
    </submittedName>
</protein>
<keyword evidence="11" id="KW-1185">Reference proteome</keyword>
<evidence type="ECO:0000256" key="3">
    <source>
        <dbReference type="ARBA" id="ARBA00022927"/>
    </source>
</evidence>
<evidence type="ECO:0000256" key="2">
    <source>
        <dbReference type="ARBA" id="ARBA00022448"/>
    </source>
</evidence>
<evidence type="ECO:0000259" key="8">
    <source>
        <dbReference type="Pfam" id="PF04815"/>
    </source>
</evidence>
<dbReference type="Pfam" id="PF04810">
    <property type="entry name" value="zf-Sec23_Sec24"/>
    <property type="match status" value="1"/>
</dbReference>
<evidence type="ECO:0000256" key="4">
    <source>
        <dbReference type="SAM" id="MobiDB-lite"/>
    </source>
</evidence>
<evidence type="ECO:0000256" key="1">
    <source>
        <dbReference type="ARBA" id="ARBA00008334"/>
    </source>
</evidence>
<dbReference type="InterPro" id="IPR036174">
    <property type="entry name" value="Znf_Sec23_Sec24_sf"/>
</dbReference>
<dbReference type="SUPFAM" id="SSF81811">
    <property type="entry name" value="Helical domain of Sec23/24"/>
    <property type="match status" value="1"/>
</dbReference>
<evidence type="ECO:0000313" key="10">
    <source>
        <dbReference type="EMBL" id="ORX44709.1"/>
    </source>
</evidence>
<organism evidence="10 11">
    <name type="scientific">Piromyces finnis</name>
    <dbReference type="NCBI Taxonomy" id="1754191"/>
    <lineage>
        <taxon>Eukaryota</taxon>
        <taxon>Fungi</taxon>
        <taxon>Fungi incertae sedis</taxon>
        <taxon>Chytridiomycota</taxon>
        <taxon>Chytridiomycota incertae sedis</taxon>
        <taxon>Neocallimastigomycetes</taxon>
        <taxon>Neocallimastigales</taxon>
        <taxon>Neocallimastigaceae</taxon>
        <taxon>Piromyces</taxon>
    </lineage>
</organism>
<dbReference type="GO" id="GO:0008270">
    <property type="term" value="F:zinc ion binding"/>
    <property type="evidence" value="ECO:0007669"/>
    <property type="project" value="InterPro"/>
</dbReference>
<dbReference type="Pfam" id="PF04811">
    <property type="entry name" value="Sec23_trunk"/>
    <property type="match status" value="1"/>
</dbReference>
<reference evidence="10 11" key="1">
    <citation type="submission" date="2016-08" db="EMBL/GenBank/DDBJ databases">
        <title>Genomes of anaerobic fungi encode conserved fungal cellulosomes for biomass hydrolysis.</title>
        <authorList>
            <consortium name="DOE Joint Genome Institute"/>
            <person name="Haitjema C.H."/>
            <person name="Gilmore S.P."/>
            <person name="Henske J.K."/>
            <person name="Solomon K.V."/>
            <person name="De Groot R."/>
            <person name="Kuo A."/>
            <person name="Mondo S.J."/>
            <person name="Salamov A.A."/>
            <person name="Labutti K."/>
            <person name="Zhao Z."/>
            <person name="Chiniquy J."/>
            <person name="Barry K."/>
            <person name="Brewer H.M."/>
            <person name="Purvine S.O."/>
            <person name="Wright A.T."/>
            <person name="Boxma B."/>
            <person name="Van Alen T."/>
            <person name="Hackstein J.H."/>
            <person name="Baker S.E."/>
            <person name="Grigoriev I.V."/>
            <person name="O'Malley M.A."/>
        </authorList>
    </citation>
    <scope>NUCLEOTIDE SEQUENCE [LARGE SCALE GENOMIC DNA]</scope>
    <source>
        <strain evidence="11">finn</strain>
    </source>
</reference>
<dbReference type="InterPro" id="IPR007123">
    <property type="entry name" value="Gelsolin-like_dom"/>
</dbReference>
<evidence type="ECO:0000259" key="5">
    <source>
        <dbReference type="Pfam" id="PF00626"/>
    </source>
</evidence>
<dbReference type="GO" id="GO:0030127">
    <property type="term" value="C:COPII vesicle coat"/>
    <property type="evidence" value="ECO:0007669"/>
    <property type="project" value="InterPro"/>
</dbReference>
<accession>A0A1Y1V0P0</accession>
<dbReference type="Gene3D" id="1.20.120.730">
    <property type="entry name" value="Sec23/Sec24 helical domain"/>
    <property type="match status" value="1"/>
</dbReference>
<dbReference type="Gene3D" id="2.60.40.1670">
    <property type="entry name" value="beta-sandwich domain of Sec23/24"/>
    <property type="match status" value="1"/>
</dbReference>
<proteinExistence type="inferred from homology"/>
<dbReference type="InterPro" id="IPR006896">
    <property type="entry name" value="Sec23/24_trunk_dom"/>
</dbReference>
<name>A0A1Y1V0P0_9FUNG</name>
<dbReference type="Pfam" id="PF04815">
    <property type="entry name" value="Sec23_helical"/>
    <property type="match status" value="1"/>
</dbReference>
<dbReference type="InterPro" id="IPR036465">
    <property type="entry name" value="vWFA_dom_sf"/>
</dbReference>
<dbReference type="Proteomes" id="UP000193719">
    <property type="component" value="Unassembled WGS sequence"/>
</dbReference>
<dbReference type="PANTHER" id="PTHR13803">
    <property type="entry name" value="SEC24-RELATED PROTEIN"/>
    <property type="match status" value="1"/>
</dbReference>
<dbReference type="InterPro" id="IPR012990">
    <property type="entry name" value="Beta-sandwich_Sec23_24"/>
</dbReference>
<feature type="region of interest" description="Disordered" evidence="4">
    <location>
        <begin position="1"/>
        <end position="32"/>
    </location>
</feature>
<dbReference type="InterPro" id="IPR036175">
    <property type="entry name" value="Sec23/24_helical_dom_sf"/>
</dbReference>
<dbReference type="InterPro" id="IPR006900">
    <property type="entry name" value="Sec23/24_helical_dom"/>
</dbReference>
<sequence>MQQQQQQPPQAKPASRSRIDPNQVPNPISVEEADQELYNQQPYLTSQISMPQKSMPPLVTTEVKVIDDGNCSPRFMRLTSYNIPSSEDILNSSMLPLGLIIQPLAEVPPYEEPIPLIDNGENGPIRCRRCKGYINPGVAFVDGGRRYICNLCGCDNVVTDEYFCNLDMNGKRCDLYRRPELTHGTVEYIANKDFMERDPVPITYIFVIDVSFSASLNGLISKTCEALKGMFSQEVSQFPPGAKVGFITYDRNVYFYNIKAELDQPQQLIVPDVDDIFIPINDGFIVEIEKSKKNIIRLLDILPGMFENNHINDHSLGAAFQAATIALKPTGGKISLFASSIPSYGPGALKVRQDAKLLGTDKERSLYEPQDNWYKQIAQKCATGGITVDTFLLPAEFIDVATVGILASLTGGNIYFYPQFDQTKDSIRYINDIIFSLRRSFGYDALLRVRASDGLRVEEYLGNFYMTNSTDLELPGLSSDTAFGVTLKYDFKLNDNLDSAFQCALLYTTVTGQRRIRIHTLTVSSTSLLGDVFKFSELDTTLNYLVKSAVAEMFNQSVKNVRENLTDECVKILTSYRKHCATSTAPGQLILPESFKLLPLFILCILKLGAFRLDLDSPDVRVNALRLLGNMNTPTLMSLLYPKIYDLNNLEEIGDPDANGNIKLPSRVRAYEKSIKTNGIYLLENGLQMILWIGKSVPEQYIKDIFNVESIDKVDSRMHLLPILDNPNSKKVRAILAKVQSQSKCFLELKIIRNQIDSLMDIRFNNSLVEDKTTYMSYVEYLCYIHKHIQNEISNN</sequence>
<dbReference type="OrthoDB" id="49016at2759"/>
<dbReference type="InterPro" id="IPR006895">
    <property type="entry name" value="Znf_Sec23_Sec24"/>
</dbReference>
<dbReference type="SUPFAM" id="SSF81995">
    <property type="entry name" value="beta-sandwich domain of Sec23/24"/>
    <property type="match status" value="1"/>
</dbReference>
<dbReference type="SUPFAM" id="SSF82754">
    <property type="entry name" value="C-terminal, gelsolin-like domain of Sec23/24"/>
    <property type="match status" value="1"/>
</dbReference>
<evidence type="ECO:0000259" key="7">
    <source>
        <dbReference type="Pfam" id="PF04811"/>
    </source>
</evidence>
<dbReference type="InterPro" id="IPR050550">
    <property type="entry name" value="SEC23_SEC24_subfamily"/>
</dbReference>
<dbReference type="Pfam" id="PF00626">
    <property type="entry name" value="Gelsolin"/>
    <property type="match status" value="1"/>
</dbReference>
<dbReference type="GO" id="GO:0070971">
    <property type="term" value="C:endoplasmic reticulum exit site"/>
    <property type="evidence" value="ECO:0007669"/>
    <property type="project" value="TreeGrafter"/>
</dbReference>
<comment type="caution">
    <text evidence="10">The sequence shown here is derived from an EMBL/GenBank/DDBJ whole genome shotgun (WGS) entry which is preliminary data.</text>
</comment>
<feature type="domain" description="Sec23/Sec24 beta-sandwich" evidence="9">
    <location>
        <begin position="442"/>
        <end position="524"/>
    </location>
</feature>
<dbReference type="GO" id="GO:0006886">
    <property type="term" value="P:intracellular protein transport"/>
    <property type="evidence" value="ECO:0007669"/>
    <property type="project" value="InterPro"/>
</dbReference>
<dbReference type="InterPro" id="IPR029006">
    <property type="entry name" value="ADF-H/Gelsolin-like_dom_sf"/>
</dbReference>
<dbReference type="Pfam" id="PF08033">
    <property type="entry name" value="Sec23_BS"/>
    <property type="match status" value="1"/>
</dbReference>
<evidence type="ECO:0000313" key="11">
    <source>
        <dbReference type="Proteomes" id="UP000193719"/>
    </source>
</evidence>
<feature type="domain" description="Sec23/Sec24 helical" evidence="8">
    <location>
        <begin position="538"/>
        <end position="637"/>
    </location>
</feature>
<comment type="similarity">
    <text evidence="1">Belongs to the SEC23/SEC24 family. SEC24 subfamily.</text>
</comment>
<feature type="domain" description="Zinc finger Sec23/Sec24-type" evidence="6">
    <location>
        <begin position="124"/>
        <end position="162"/>
    </location>
</feature>
<dbReference type="Gene3D" id="3.40.50.410">
    <property type="entry name" value="von Willebrand factor, type A domain"/>
    <property type="match status" value="1"/>
</dbReference>
<dbReference type="GO" id="GO:0000149">
    <property type="term" value="F:SNARE binding"/>
    <property type="evidence" value="ECO:0007669"/>
    <property type="project" value="TreeGrafter"/>
</dbReference>
<dbReference type="EMBL" id="MCFH01000044">
    <property type="protein sequence ID" value="ORX44709.1"/>
    <property type="molecule type" value="Genomic_DNA"/>
</dbReference>
<dbReference type="GO" id="GO:0090110">
    <property type="term" value="P:COPII-coated vesicle cargo loading"/>
    <property type="evidence" value="ECO:0007669"/>
    <property type="project" value="TreeGrafter"/>
</dbReference>
<dbReference type="InterPro" id="IPR036180">
    <property type="entry name" value="Gelsolin-like_dom_sf"/>
</dbReference>
<reference evidence="10 11" key="2">
    <citation type="submission" date="2016-08" db="EMBL/GenBank/DDBJ databases">
        <title>Pervasive Adenine N6-methylation of Active Genes in Fungi.</title>
        <authorList>
            <consortium name="DOE Joint Genome Institute"/>
            <person name="Mondo S.J."/>
            <person name="Dannebaum R.O."/>
            <person name="Kuo R.C."/>
            <person name="Labutti K."/>
            <person name="Haridas S."/>
            <person name="Kuo A."/>
            <person name="Salamov A."/>
            <person name="Ahrendt S.R."/>
            <person name="Lipzen A."/>
            <person name="Sullivan W."/>
            <person name="Andreopoulos W.B."/>
            <person name="Clum A."/>
            <person name="Lindquist E."/>
            <person name="Daum C."/>
            <person name="Ramamoorthy G.K."/>
            <person name="Gryganskyi A."/>
            <person name="Culley D."/>
            <person name="Magnuson J.K."/>
            <person name="James T.Y."/>
            <person name="O'Malley M.A."/>
            <person name="Stajich J.E."/>
            <person name="Spatafora J.W."/>
            <person name="Visel A."/>
            <person name="Grigoriev I.V."/>
        </authorList>
    </citation>
    <scope>NUCLEOTIDE SEQUENCE [LARGE SCALE GENOMIC DNA]</scope>
    <source>
        <strain evidence="11">finn</strain>
    </source>
</reference>